<keyword evidence="5" id="KW-1185">Reference proteome</keyword>
<evidence type="ECO:0000256" key="2">
    <source>
        <dbReference type="SAM" id="MobiDB-lite"/>
    </source>
</evidence>
<comment type="cofactor">
    <cofactor evidence="1">
        <name>Mg(2+)</name>
        <dbReference type="ChEBI" id="CHEBI:18420"/>
    </cofactor>
    <text evidence="1">Binds 2 magnesium ions per subunit. They probably participate in the reaction catalyzed by the enzyme. May bind an additional third magnesium ion after substrate binding.</text>
</comment>
<evidence type="ECO:0000259" key="3">
    <source>
        <dbReference type="SMART" id="SM00484"/>
    </source>
</evidence>
<organism evidence="4 5">
    <name type="scientific">Teladorsagia circumcincta</name>
    <name type="common">Brown stomach worm</name>
    <name type="synonym">Ostertagia circumcincta</name>
    <dbReference type="NCBI Taxonomy" id="45464"/>
    <lineage>
        <taxon>Eukaryota</taxon>
        <taxon>Metazoa</taxon>
        <taxon>Ecdysozoa</taxon>
        <taxon>Nematoda</taxon>
        <taxon>Chromadorea</taxon>
        <taxon>Rhabditida</taxon>
        <taxon>Rhabditina</taxon>
        <taxon>Rhabditomorpha</taxon>
        <taxon>Strongyloidea</taxon>
        <taxon>Trichostrongylidae</taxon>
        <taxon>Teladorsagia</taxon>
    </lineage>
</organism>
<dbReference type="EMBL" id="KZ353696">
    <property type="protein sequence ID" value="PIO61389.1"/>
    <property type="molecule type" value="Genomic_DNA"/>
</dbReference>
<dbReference type="Proteomes" id="UP000230423">
    <property type="component" value="Unassembled WGS sequence"/>
</dbReference>
<feature type="region of interest" description="Disordered" evidence="2">
    <location>
        <begin position="50"/>
        <end position="69"/>
    </location>
</feature>
<feature type="domain" description="XPG-I" evidence="3">
    <location>
        <begin position="3"/>
        <end position="67"/>
    </location>
</feature>
<comment type="similarity">
    <text evidence="1">Belongs to the XPG/RAD2 endonuclease family. EXO1 subfamily.</text>
</comment>
<keyword evidence="1" id="KW-0269">Exonuclease</keyword>
<keyword evidence="1" id="KW-0460">Magnesium</keyword>
<keyword evidence="1" id="KW-0238">DNA-binding</keyword>
<keyword evidence="1" id="KW-0378">Hydrolase</keyword>
<accession>A0A2G9TTQ3</accession>
<dbReference type="InterPro" id="IPR006086">
    <property type="entry name" value="XPG-I_dom"/>
</dbReference>
<dbReference type="SMART" id="SM00484">
    <property type="entry name" value="XPGI"/>
    <property type="match status" value="1"/>
</dbReference>
<dbReference type="AlphaFoldDB" id="A0A2G9TTQ3"/>
<keyword evidence="1" id="KW-0540">Nuclease</keyword>
<keyword evidence="1" id="KW-0267">Excision nuclease</keyword>
<reference evidence="4 5" key="1">
    <citation type="submission" date="2015-09" db="EMBL/GenBank/DDBJ databases">
        <title>Draft genome of the parasitic nematode Teladorsagia circumcincta isolate WARC Sus (inbred).</title>
        <authorList>
            <person name="Mitreva M."/>
        </authorList>
    </citation>
    <scope>NUCLEOTIDE SEQUENCE [LARGE SCALE GENOMIC DNA]</scope>
    <source>
        <strain evidence="4 5">S</strain>
    </source>
</reference>
<keyword evidence="1" id="KW-0234">DNA repair</keyword>
<dbReference type="Pfam" id="PF00867">
    <property type="entry name" value="XPG_I"/>
    <property type="match status" value="1"/>
</dbReference>
<dbReference type="GO" id="GO:0017108">
    <property type="term" value="F:5'-flap endonuclease activity"/>
    <property type="evidence" value="ECO:0007669"/>
    <property type="project" value="TreeGrafter"/>
</dbReference>
<evidence type="ECO:0000256" key="1">
    <source>
        <dbReference type="RuleBase" id="RU910737"/>
    </source>
</evidence>
<dbReference type="GO" id="GO:0006310">
    <property type="term" value="P:DNA recombination"/>
    <property type="evidence" value="ECO:0007669"/>
    <property type="project" value="TreeGrafter"/>
</dbReference>
<dbReference type="InterPro" id="IPR006084">
    <property type="entry name" value="XPG/Rad2"/>
</dbReference>
<dbReference type="GO" id="GO:0003677">
    <property type="term" value="F:DNA binding"/>
    <property type="evidence" value="ECO:0007669"/>
    <property type="project" value="UniProtKB-UniRule"/>
</dbReference>
<dbReference type="GO" id="GO:0046872">
    <property type="term" value="F:metal ion binding"/>
    <property type="evidence" value="ECO:0007669"/>
    <property type="project" value="UniProtKB-UniRule"/>
</dbReference>
<sequence>MFVSPYESDAQLAFLVNERLADVVITEDSDLIAFACEKVVFHPRQRCQRPLTPCPSPRHTTKKDEDDDDFAESNARLHNDENYSYAGEELSYSLAVRLALGNQGFSYFAGSI</sequence>
<dbReference type="GO" id="GO:0006298">
    <property type="term" value="P:mismatch repair"/>
    <property type="evidence" value="ECO:0007669"/>
    <property type="project" value="TreeGrafter"/>
</dbReference>
<dbReference type="Gene3D" id="3.40.50.1010">
    <property type="entry name" value="5'-nuclease"/>
    <property type="match status" value="1"/>
</dbReference>
<comment type="function">
    <text evidence="1">5'-&gt;3' double-stranded DNA exonuclease which may also possess a cryptic 3'-&gt;5' double-stranded DNA exonuclease activity. Functions in DNA mismatch repair.</text>
</comment>
<dbReference type="GO" id="GO:0035312">
    <property type="term" value="F:5'-3' DNA exonuclease activity"/>
    <property type="evidence" value="ECO:0007669"/>
    <property type="project" value="UniProtKB-UniRule"/>
</dbReference>
<dbReference type="SUPFAM" id="SSF88723">
    <property type="entry name" value="PIN domain-like"/>
    <property type="match status" value="1"/>
</dbReference>
<keyword evidence="1" id="KW-0228">DNA excision</keyword>
<evidence type="ECO:0000313" key="4">
    <source>
        <dbReference type="EMBL" id="PIO61389.1"/>
    </source>
</evidence>
<proteinExistence type="inferred from homology"/>
<dbReference type="EC" id="3.1.-.-" evidence="1"/>
<name>A0A2G9TTQ3_TELCI</name>
<evidence type="ECO:0000313" key="5">
    <source>
        <dbReference type="Proteomes" id="UP000230423"/>
    </source>
</evidence>
<protein>
    <recommendedName>
        <fullName evidence="1">Exonuclease 1</fullName>
        <ecNumber evidence="1">3.1.-.-</ecNumber>
    </recommendedName>
</protein>
<dbReference type="OrthoDB" id="26491at2759"/>
<dbReference type="PANTHER" id="PTHR11081">
    <property type="entry name" value="FLAP ENDONUCLEASE FAMILY MEMBER"/>
    <property type="match status" value="1"/>
</dbReference>
<comment type="subcellular location">
    <subcellularLocation>
        <location evidence="1">Nucleus</location>
    </subcellularLocation>
</comment>
<dbReference type="GO" id="GO:0005634">
    <property type="term" value="C:nucleus"/>
    <property type="evidence" value="ECO:0007669"/>
    <property type="project" value="UniProtKB-SubCell"/>
</dbReference>
<keyword evidence="1" id="KW-0539">Nucleus</keyword>
<dbReference type="InterPro" id="IPR029060">
    <property type="entry name" value="PIN-like_dom_sf"/>
</dbReference>
<dbReference type="PANTHER" id="PTHR11081:SF8">
    <property type="entry name" value="EXONUCLEASE 1"/>
    <property type="match status" value="1"/>
</dbReference>
<keyword evidence="1" id="KW-0227">DNA damage</keyword>
<keyword evidence="1" id="KW-0479">Metal-binding</keyword>
<gene>
    <name evidence="4" type="ORF">TELCIR_17090</name>
</gene>